<feature type="transmembrane region" description="Helical" evidence="8">
    <location>
        <begin position="91"/>
        <end position="111"/>
    </location>
</feature>
<feature type="domain" description="Integral membrane bound transporter" evidence="9">
    <location>
        <begin position="414"/>
        <end position="540"/>
    </location>
</feature>
<reference evidence="10 11" key="1">
    <citation type="journal article" date="2017" name="Int. J. Syst. Evol. Microbiol.">
        <title>Pseudokineococcus basanitobsidens sp. nov., isolated from volcanic rock.</title>
        <authorList>
            <person name="Lee D.W."/>
            <person name="Park M.Y."/>
            <person name="Kim J.J."/>
            <person name="Kim B.S."/>
        </authorList>
    </citation>
    <scope>NUCLEOTIDE SEQUENCE [LARGE SCALE GENOMIC DNA]</scope>
    <source>
        <strain evidence="10 11">DSM 103726</strain>
    </source>
</reference>
<evidence type="ECO:0000256" key="8">
    <source>
        <dbReference type="SAM" id="Phobius"/>
    </source>
</evidence>
<evidence type="ECO:0000259" key="9">
    <source>
        <dbReference type="Pfam" id="PF13515"/>
    </source>
</evidence>
<evidence type="ECO:0000256" key="2">
    <source>
        <dbReference type="ARBA" id="ARBA00022475"/>
    </source>
</evidence>
<feature type="transmembrane region" description="Helical" evidence="8">
    <location>
        <begin position="502"/>
        <end position="524"/>
    </location>
</feature>
<feature type="transmembrane region" description="Helical" evidence="8">
    <location>
        <begin position="426"/>
        <end position="442"/>
    </location>
</feature>
<feature type="compositionally biased region" description="Basic and acidic residues" evidence="7">
    <location>
        <begin position="391"/>
        <end position="400"/>
    </location>
</feature>
<feature type="region of interest" description="Disordered" evidence="7">
    <location>
        <begin position="354"/>
        <end position="400"/>
    </location>
</feature>
<keyword evidence="3 8" id="KW-0812">Transmembrane</keyword>
<feature type="transmembrane region" description="Helical" evidence="8">
    <location>
        <begin position="39"/>
        <end position="60"/>
    </location>
</feature>
<keyword evidence="11" id="KW-1185">Reference proteome</keyword>
<protein>
    <submittedName>
        <fullName evidence="10">FUSC family protein</fullName>
    </submittedName>
</protein>
<evidence type="ECO:0000256" key="7">
    <source>
        <dbReference type="SAM" id="MobiDB-lite"/>
    </source>
</evidence>
<dbReference type="InterPro" id="IPR049453">
    <property type="entry name" value="Memb_transporter_dom"/>
</dbReference>
<comment type="caution">
    <text evidence="10">The sequence shown here is derived from an EMBL/GenBank/DDBJ whole genome shotgun (WGS) entry which is preliminary data.</text>
</comment>
<comment type="subcellular location">
    <subcellularLocation>
        <location evidence="1">Cell membrane</location>
        <topology evidence="1">Multi-pass membrane protein</topology>
    </subcellularLocation>
</comment>
<feature type="compositionally biased region" description="Low complexity" evidence="7">
    <location>
        <begin position="706"/>
        <end position="720"/>
    </location>
</feature>
<evidence type="ECO:0000256" key="3">
    <source>
        <dbReference type="ARBA" id="ARBA00022692"/>
    </source>
</evidence>
<feature type="region of interest" description="Disordered" evidence="7">
    <location>
        <begin position="306"/>
        <end position="336"/>
    </location>
</feature>
<feature type="region of interest" description="Disordered" evidence="7">
    <location>
        <begin position="700"/>
        <end position="720"/>
    </location>
</feature>
<feature type="transmembrane region" description="Helical" evidence="8">
    <location>
        <begin position="477"/>
        <end position="495"/>
    </location>
</feature>
<dbReference type="RefSeq" id="WP_339573291.1">
    <property type="nucleotide sequence ID" value="NZ_JBBIAA010000001.1"/>
</dbReference>
<dbReference type="EMBL" id="JBBIAA010000001">
    <property type="protein sequence ID" value="MEJ5943900.1"/>
    <property type="molecule type" value="Genomic_DNA"/>
</dbReference>
<evidence type="ECO:0000256" key="4">
    <source>
        <dbReference type="ARBA" id="ARBA00022989"/>
    </source>
</evidence>
<evidence type="ECO:0000256" key="6">
    <source>
        <dbReference type="ARBA" id="ARBA00043993"/>
    </source>
</evidence>
<accession>A0ABU8RFT2</accession>
<feature type="transmembrane region" description="Helical" evidence="8">
    <location>
        <begin position="530"/>
        <end position="547"/>
    </location>
</feature>
<organism evidence="10 11">
    <name type="scientific">Pseudokineococcus basanitobsidens</name>
    <dbReference type="NCBI Taxonomy" id="1926649"/>
    <lineage>
        <taxon>Bacteria</taxon>
        <taxon>Bacillati</taxon>
        <taxon>Actinomycetota</taxon>
        <taxon>Actinomycetes</taxon>
        <taxon>Kineosporiales</taxon>
        <taxon>Kineosporiaceae</taxon>
        <taxon>Pseudokineococcus</taxon>
    </lineage>
</organism>
<keyword evidence="5 8" id="KW-0472">Membrane</keyword>
<proteinExistence type="inferred from homology"/>
<feature type="compositionally biased region" description="Acidic residues" evidence="7">
    <location>
        <begin position="363"/>
        <end position="378"/>
    </location>
</feature>
<dbReference type="PANTHER" id="PTHR30509:SF9">
    <property type="entry name" value="MULTIDRUG RESISTANCE PROTEIN MDTO"/>
    <property type="match status" value="1"/>
</dbReference>
<dbReference type="PANTHER" id="PTHR30509">
    <property type="entry name" value="P-HYDROXYBENZOIC ACID EFFLUX PUMP SUBUNIT-RELATED"/>
    <property type="match status" value="1"/>
</dbReference>
<gene>
    <name evidence="10" type="ORF">WDZ17_01145</name>
</gene>
<feature type="transmembrane region" description="Helical" evidence="8">
    <location>
        <begin position="167"/>
        <end position="186"/>
    </location>
</feature>
<sequence>MTTAPARSPVGEREPGSLERSVRGAWTLLRASDPGLVRLRTAATTLLALATSLGVLTAVMRVWGQPVTSALLGVVVAMISSVAVRGEDPRARGVTVALMVPVAGASVSLAAVLSSRMLLGDGAFVLVIVGAVLLRRLGPRGAPVGFVAFIGYFFALFLGATPGQLPPLLVSVVVGAGVSWTVRTLLRPRHPYRDLRRVLAALGLRAGAVFDVLATAARSGSLAAADVRRLDDRLRATAEAALMVEQRLEEADGRLVPSLDNDAMDVRVVDLQLAVERVAALTTQLLDGRDLPGDHRARLAEALETRHRAMHPRLHAPLVPARTGGGEAPDDDPGTADLRRRLVRAVDRFDEAWTRVRHPGAQDADDALPERGGEDDEPDRSPGPDDPDDPDERRRARRETAREALQVGVAAVGAIVVGELLSPARWFWAVIATFVVFIGTSTREETLRKGWQRVVGTLAGVVAGVLVGALVGGDVAVSLVLVGLCLFGAVFMMPVSQGVTVFFFTTLLALLYGLLGTLTVDLLVLRLEETAAGAAVGVAVAFLVLPARSRTRTDEQGQEALHDLAELLRAAGAGLAGDRAAAGGAARVLDMSRSLRDAVVELRTTARPVTGGLLGRTRRSGALRTVRVLGVCEHHARALTRVVDRLAGGPSRAAHPGLGDAAREVAATADAVAAAAAGGRGGDRTDGGEVARPATDALDAADRRSAAAADDPDALPGGADGPTRALWLSAGRHLRAVDEALRELVDEGGRWAQGGGERSRLLR</sequence>
<feature type="transmembrane region" description="Helical" evidence="8">
    <location>
        <begin position="454"/>
        <end position="471"/>
    </location>
</feature>
<feature type="transmembrane region" description="Helical" evidence="8">
    <location>
        <begin position="66"/>
        <end position="84"/>
    </location>
</feature>
<keyword evidence="4 8" id="KW-1133">Transmembrane helix</keyword>
<evidence type="ECO:0000313" key="11">
    <source>
        <dbReference type="Proteomes" id="UP001387100"/>
    </source>
</evidence>
<evidence type="ECO:0000313" key="10">
    <source>
        <dbReference type="EMBL" id="MEJ5943900.1"/>
    </source>
</evidence>
<dbReference type="Pfam" id="PF13515">
    <property type="entry name" value="FUSC_2"/>
    <property type="match status" value="1"/>
</dbReference>
<feature type="transmembrane region" description="Helical" evidence="8">
    <location>
        <begin position="141"/>
        <end position="161"/>
    </location>
</feature>
<keyword evidence="2" id="KW-1003">Cell membrane</keyword>
<evidence type="ECO:0000256" key="5">
    <source>
        <dbReference type="ARBA" id="ARBA00023136"/>
    </source>
</evidence>
<evidence type="ECO:0000256" key="1">
    <source>
        <dbReference type="ARBA" id="ARBA00004651"/>
    </source>
</evidence>
<feature type="transmembrane region" description="Helical" evidence="8">
    <location>
        <begin position="403"/>
        <end position="420"/>
    </location>
</feature>
<feature type="transmembrane region" description="Helical" evidence="8">
    <location>
        <begin position="117"/>
        <end position="134"/>
    </location>
</feature>
<comment type="similarity">
    <text evidence="6">Belongs to the YccS/YhfK family.</text>
</comment>
<dbReference type="Proteomes" id="UP001387100">
    <property type="component" value="Unassembled WGS sequence"/>
</dbReference>
<name>A0ABU8RFT2_9ACTN</name>